<sequence>MPHSIYFASYLSPFFSFPIVQYLYSNTASMYLLVCTALPLLSLNYFIPGLFFIFFPLPSPLWKKPREKRKEKKTHLLVRQTRLRGVVIQIRLFRAKNVSFLFPFFRIPPVFFLVRWTEVSHVSQIPDTCWCCAKGNRLRRRRRKKASLRAESDADGYSLLALIFFILFYFISLSPCAVFFFLYPFLSRIYHECGWQMR</sequence>
<feature type="transmembrane region" description="Helical" evidence="1">
    <location>
        <begin position="157"/>
        <end position="182"/>
    </location>
</feature>
<evidence type="ECO:0000313" key="3">
    <source>
        <dbReference type="Proteomes" id="UP000276215"/>
    </source>
</evidence>
<evidence type="ECO:0000313" key="2">
    <source>
        <dbReference type="EMBL" id="RPB01139.1"/>
    </source>
</evidence>
<organism evidence="2 3">
    <name type="scientific">Choiromyces venosus 120613-1</name>
    <dbReference type="NCBI Taxonomy" id="1336337"/>
    <lineage>
        <taxon>Eukaryota</taxon>
        <taxon>Fungi</taxon>
        <taxon>Dikarya</taxon>
        <taxon>Ascomycota</taxon>
        <taxon>Pezizomycotina</taxon>
        <taxon>Pezizomycetes</taxon>
        <taxon>Pezizales</taxon>
        <taxon>Tuberaceae</taxon>
        <taxon>Choiromyces</taxon>
    </lineage>
</organism>
<feature type="transmembrane region" description="Helical" evidence="1">
    <location>
        <begin position="30"/>
        <end position="57"/>
    </location>
</feature>
<protein>
    <submittedName>
        <fullName evidence="2">Uncharacterized protein</fullName>
    </submittedName>
</protein>
<dbReference type="AlphaFoldDB" id="A0A3N4JVT8"/>
<dbReference type="Proteomes" id="UP000276215">
    <property type="component" value="Unassembled WGS sequence"/>
</dbReference>
<accession>A0A3N4JVT8</accession>
<keyword evidence="1" id="KW-1133">Transmembrane helix</keyword>
<gene>
    <name evidence="2" type="ORF">L873DRAFT_688691</name>
</gene>
<name>A0A3N4JVT8_9PEZI</name>
<proteinExistence type="predicted"/>
<evidence type="ECO:0000256" key="1">
    <source>
        <dbReference type="SAM" id="Phobius"/>
    </source>
</evidence>
<reference evidence="2 3" key="1">
    <citation type="journal article" date="2018" name="Nat. Ecol. Evol.">
        <title>Pezizomycetes genomes reveal the molecular basis of ectomycorrhizal truffle lifestyle.</title>
        <authorList>
            <person name="Murat C."/>
            <person name="Payen T."/>
            <person name="Noel B."/>
            <person name="Kuo A."/>
            <person name="Morin E."/>
            <person name="Chen J."/>
            <person name="Kohler A."/>
            <person name="Krizsan K."/>
            <person name="Balestrini R."/>
            <person name="Da Silva C."/>
            <person name="Montanini B."/>
            <person name="Hainaut M."/>
            <person name="Levati E."/>
            <person name="Barry K.W."/>
            <person name="Belfiori B."/>
            <person name="Cichocki N."/>
            <person name="Clum A."/>
            <person name="Dockter R.B."/>
            <person name="Fauchery L."/>
            <person name="Guy J."/>
            <person name="Iotti M."/>
            <person name="Le Tacon F."/>
            <person name="Lindquist E.A."/>
            <person name="Lipzen A."/>
            <person name="Malagnac F."/>
            <person name="Mello A."/>
            <person name="Molinier V."/>
            <person name="Miyauchi S."/>
            <person name="Poulain J."/>
            <person name="Riccioni C."/>
            <person name="Rubini A."/>
            <person name="Sitrit Y."/>
            <person name="Splivallo R."/>
            <person name="Traeger S."/>
            <person name="Wang M."/>
            <person name="Zifcakova L."/>
            <person name="Wipf D."/>
            <person name="Zambonelli A."/>
            <person name="Paolocci F."/>
            <person name="Nowrousian M."/>
            <person name="Ottonello S."/>
            <person name="Baldrian P."/>
            <person name="Spatafora J.W."/>
            <person name="Henrissat B."/>
            <person name="Nagy L.G."/>
            <person name="Aury J.M."/>
            <person name="Wincker P."/>
            <person name="Grigoriev I.V."/>
            <person name="Bonfante P."/>
            <person name="Martin F.M."/>
        </authorList>
    </citation>
    <scope>NUCLEOTIDE SEQUENCE [LARGE SCALE GENOMIC DNA]</scope>
    <source>
        <strain evidence="2 3">120613-1</strain>
    </source>
</reference>
<keyword evidence="1" id="KW-0812">Transmembrane</keyword>
<keyword evidence="1" id="KW-0472">Membrane</keyword>
<feature type="transmembrane region" description="Helical" evidence="1">
    <location>
        <begin position="7"/>
        <end position="24"/>
    </location>
</feature>
<dbReference type="EMBL" id="ML120375">
    <property type="protein sequence ID" value="RPB01139.1"/>
    <property type="molecule type" value="Genomic_DNA"/>
</dbReference>
<keyword evidence="3" id="KW-1185">Reference proteome</keyword>